<evidence type="ECO:0000256" key="1">
    <source>
        <dbReference type="ARBA" id="ARBA00004168"/>
    </source>
</evidence>
<evidence type="ECO:0000313" key="9">
    <source>
        <dbReference type="EMBL" id="EAG4183285.1"/>
    </source>
</evidence>
<keyword evidence="7" id="KW-0472">Membrane</keyword>
<sequence>KPVDPVKPVEPTNPVESVPTESEVTPINSAISINSVATEKGATENASLPKTGDRGITASFFGGIMLTITSAVLLRKRK</sequence>
<evidence type="ECO:0000256" key="4">
    <source>
        <dbReference type="ARBA" id="ARBA00022729"/>
    </source>
</evidence>
<keyword evidence="7" id="KW-0812">Transmembrane</keyword>
<dbReference type="AlphaFoldDB" id="A0AAN3BQE0"/>
<evidence type="ECO:0000313" key="10">
    <source>
        <dbReference type="Proteomes" id="UP000531172"/>
    </source>
</evidence>
<evidence type="ECO:0000259" key="8">
    <source>
        <dbReference type="PROSITE" id="PS50847"/>
    </source>
</evidence>
<feature type="region of interest" description="Disordered" evidence="6">
    <location>
        <begin position="1"/>
        <end position="23"/>
    </location>
</feature>
<keyword evidence="5" id="KW-0572">Peptidoglycan-anchor</keyword>
<dbReference type="EMBL" id="AABBWO010000001">
    <property type="protein sequence ID" value="EAG4183285.1"/>
    <property type="molecule type" value="Genomic_DNA"/>
</dbReference>
<feature type="transmembrane region" description="Helical" evidence="7">
    <location>
        <begin position="55"/>
        <end position="74"/>
    </location>
</feature>
<dbReference type="InterPro" id="IPR019931">
    <property type="entry name" value="LPXTG_anchor"/>
</dbReference>
<comment type="subcellular location">
    <subcellularLocation>
        <location evidence="1">Secreted</location>
        <location evidence="1">Cell wall</location>
        <topology evidence="1">Peptidoglycan-anchor</topology>
    </subcellularLocation>
</comment>
<gene>
    <name evidence="9" type="ORF">CAC64_02940</name>
</gene>
<evidence type="ECO:0000256" key="6">
    <source>
        <dbReference type="SAM" id="MobiDB-lite"/>
    </source>
</evidence>
<proteinExistence type="predicted"/>
<keyword evidence="4" id="KW-0732">Signal</keyword>
<evidence type="ECO:0000256" key="3">
    <source>
        <dbReference type="ARBA" id="ARBA00022525"/>
    </source>
</evidence>
<dbReference type="Proteomes" id="UP000531172">
    <property type="component" value="Unassembled WGS sequence"/>
</dbReference>
<name>A0AAN3BQE0_LISMN</name>
<reference evidence="9 10" key="1">
    <citation type="submission" date="2018-06" db="EMBL/GenBank/DDBJ databases">
        <authorList>
            <consortium name="PulseNet: The National Subtyping Network for Foodborne Disease Surveillance"/>
            <person name="Tarr C.L."/>
            <person name="Trees E."/>
            <person name="Katz L.S."/>
            <person name="Carleton-Romer H.A."/>
            <person name="Stroika S."/>
            <person name="Kucerova Z."/>
            <person name="Roache K.F."/>
            <person name="Sabol A.L."/>
            <person name="Besser J."/>
            <person name="Gerner-Smidt P."/>
        </authorList>
    </citation>
    <scope>NUCLEOTIDE SEQUENCE [LARGE SCALE GENOMIC DNA]</scope>
    <source>
        <strain evidence="9 10">PNUSAL003001</strain>
    </source>
</reference>
<evidence type="ECO:0000256" key="5">
    <source>
        <dbReference type="ARBA" id="ARBA00023088"/>
    </source>
</evidence>
<feature type="domain" description="Gram-positive cocci surface proteins LPxTG" evidence="8">
    <location>
        <begin position="48"/>
        <end position="78"/>
    </location>
</feature>
<feature type="non-terminal residue" evidence="9">
    <location>
        <position position="1"/>
    </location>
</feature>
<evidence type="ECO:0000256" key="2">
    <source>
        <dbReference type="ARBA" id="ARBA00022512"/>
    </source>
</evidence>
<protein>
    <submittedName>
        <fullName evidence="9">LPXTG cell wall anchor domain-containing protein</fullName>
    </submittedName>
</protein>
<keyword evidence="7" id="KW-1133">Transmembrane helix</keyword>
<dbReference type="Pfam" id="PF00746">
    <property type="entry name" value="Gram_pos_anchor"/>
    <property type="match status" value="1"/>
</dbReference>
<comment type="caution">
    <text evidence="9">The sequence shown here is derived from an EMBL/GenBank/DDBJ whole genome shotgun (WGS) entry which is preliminary data.</text>
</comment>
<dbReference type="PROSITE" id="PS50847">
    <property type="entry name" value="GRAM_POS_ANCHORING"/>
    <property type="match status" value="1"/>
</dbReference>
<keyword evidence="3" id="KW-0964">Secreted</keyword>
<dbReference type="NCBIfam" id="TIGR01167">
    <property type="entry name" value="LPXTG_anchor"/>
    <property type="match status" value="1"/>
</dbReference>
<organism evidence="9 10">
    <name type="scientific">Listeria monocytogenes</name>
    <dbReference type="NCBI Taxonomy" id="1639"/>
    <lineage>
        <taxon>Bacteria</taxon>
        <taxon>Bacillati</taxon>
        <taxon>Bacillota</taxon>
        <taxon>Bacilli</taxon>
        <taxon>Bacillales</taxon>
        <taxon>Listeriaceae</taxon>
        <taxon>Listeria</taxon>
    </lineage>
</organism>
<keyword evidence="2" id="KW-0134">Cell wall</keyword>
<accession>A0AAN3BQE0</accession>
<evidence type="ECO:0000256" key="7">
    <source>
        <dbReference type="SAM" id="Phobius"/>
    </source>
</evidence>